<evidence type="ECO:0000256" key="5">
    <source>
        <dbReference type="ARBA" id="ARBA00022777"/>
    </source>
</evidence>
<accession>A0A087DEY7</accession>
<feature type="compositionally biased region" description="Polar residues" evidence="7">
    <location>
        <begin position="339"/>
        <end position="350"/>
    </location>
</feature>
<dbReference type="CDD" id="cd14014">
    <property type="entry name" value="STKc_PknB_like"/>
    <property type="match status" value="1"/>
</dbReference>
<keyword evidence="2" id="KW-0723">Serine/threonine-protein kinase</keyword>
<dbReference type="InterPro" id="IPR011009">
    <property type="entry name" value="Kinase-like_dom_sf"/>
</dbReference>
<dbReference type="EMBL" id="JGZN01000003">
    <property type="protein sequence ID" value="KFI94087.1"/>
    <property type="molecule type" value="Genomic_DNA"/>
</dbReference>
<evidence type="ECO:0000313" key="11">
    <source>
        <dbReference type="Proteomes" id="UP000029066"/>
    </source>
</evidence>
<reference evidence="10 11" key="1">
    <citation type="submission" date="2014-03" db="EMBL/GenBank/DDBJ databases">
        <title>Genomics of Bifidobacteria.</title>
        <authorList>
            <person name="Ventura M."/>
            <person name="Milani C."/>
            <person name="Lugli G.A."/>
        </authorList>
    </citation>
    <scope>NUCLEOTIDE SEQUENCE [LARGE SCALE GENOMIC DNA]</scope>
    <source>
        <strain evidence="10 11">DSM 23967</strain>
    </source>
</reference>
<evidence type="ECO:0000256" key="4">
    <source>
        <dbReference type="ARBA" id="ARBA00022741"/>
    </source>
</evidence>
<protein>
    <recommendedName>
        <fullName evidence="1">non-specific serine/threonine protein kinase</fullName>
        <ecNumber evidence="1">2.7.11.1</ecNumber>
    </recommendedName>
</protein>
<comment type="caution">
    <text evidence="10">The sequence shown here is derived from an EMBL/GenBank/DDBJ whole genome shotgun (WGS) entry which is preliminary data.</text>
</comment>
<evidence type="ECO:0000313" key="10">
    <source>
        <dbReference type="EMBL" id="KFI94087.1"/>
    </source>
</evidence>
<feature type="transmembrane region" description="Helical" evidence="8">
    <location>
        <begin position="306"/>
        <end position="330"/>
    </location>
</feature>
<keyword evidence="4" id="KW-0547">Nucleotide-binding</keyword>
<keyword evidence="5 10" id="KW-0418">Kinase</keyword>
<dbReference type="GO" id="GO:0005524">
    <property type="term" value="F:ATP binding"/>
    <property type="evidence" value="ECO:0007669"/>
    <property type="project" value="UniProtKB-KW"/>
</dbReference>
<dbReference type="STRING" id="1437607.BISA_0124"/>
<dbReference type="PANTHER" id="PTHR43289:SF6">
    <property type="entry name" value="SERINE_THREONINE-PROTEIN KINASE NEKL-3"/>
    <property type="match status" value="1"/>
</dbReference>
<gene>
    <name evidence="10" type="ORF">BISA_0124</name>
</gene>
<dbReference type="PANTHER" id="PTHR43289">
    <property type="entry name" value="MITOGEN-ACTIVATED PROTEIN KINASE KINASE KINASE 20-RELATED"/>
    <property type="match status" value="1"/>
</dbReference>
<keyword evidence="8" id="KW-0812">Transmembrane</keyword>
<keyword evidence="8" id="KW-0472">Membrane</keyword>
<dbReference type="GO" id="GO:0004674">
    <property type="term" value="F:protein serine/threonine kinase activity"/>
    <property type="evidence" value="ECO:0007669"/>
    <property type="project" value="UniProtKB-KW"/>
</dbReference>
<dbReference type="Proteomes" id="UP000029066">
    <property type="component" value="Unassembled WGS sequence"/>
</dbReference>
<evidence type="ECO:0000256" key="8">
    <source>
        <dbReference type="SAM" id="Phobius"/>
    </source>
</evidence>
<dbReference type="Pfam" id="PF00069">
    <property type="entry name" value="Pkinase"/>
    <property type="match status" value="1"/>
</dbReference>
<evidence type="ECO:0000256" key="1">
    <source>
        <dbReference type="ARBA" id="ARBA00012513"/>
    </source>
</evidence>
<keyword evidence="6" id="KW-0067">ATP-binding</keyword>
<proteinExistence type="predicted"/>
<organism evidence="10 11">
    <name type="scientific">Bifidobacterium saguini DSM 23967</name>
    <dbReference type="NCBI Taxonomy" id="1437607"/>
    <lineage>
        <taxon>Bacteria</taxon>
        <taxon>Bacillati</taxon>
        <taxon>Actinomycetota</taxon>
        <taxon>Actinomycetes</taxon>
        <taxon>Bifidobacteriales</taxon>
        <taxon>Bifidobacteriaceae</taxon>
        <taxon>Bifidobacterium</taxon>
    </lineage>
</organism>
<feature type="compositionally biased region" description="Low complexity" evidence="7">
    <location>
        <begin position="358"/>
        <end position="370"/>
    </location>
</feature>
<keyword evidence="8" id="KW-1133">Transmembrane helix</keyword>
<evidence type="ECO:0000256" key="2">
    <source>
        <dbReference type="ARBA" id="ARBA00022527"/>
    </source>
</evidence>
<keyword evidence="3 10" id="KW-0808">Transferase</keyword>
<dbReference type="SUPFAM" id="SSF56112">
    <property type="entry name" value="Protein kinase-like (PK-like)"/>
    <property type="match status" value="1"/>
</dbReference>
<dbReference type="PROSITE" id="PS00109">
    <property type="entry name" value="PROTEIN_KINASE_TYR"/>
    <property type="match status" value="1"/>
</dbReference>
<dbReference type="EC" id="2.7.11.1" evidence="1"/>
<evidence type="ECO:0000256" key="6">
    <source>
        <dbReference type="ARBA" id="ARBA00022840"/>
    </source>
</evidence>
<sequence>MFAMLQKLSDCGTGGGHVMDDMQTMHAMMLDDAYHVEQVLANGQYGITELVTLDGTGPFVRKKIPLQFARRRLWSTIAECRSPRLPQIEATYELPDWFVVIYDYVQGVTLEQYMAERGRLSADAAIRIVAQLCEAVDELHRCGIVHRDITPANIIMAADGVHLIDFGIACEHSGADGANGMPRSHDTTTLGTWGFAAPEQYGFAATDARSDVYAIGCVLGFLVTGVQPSDKNHYERLLADADVVDSRIRFIVQQACAFEPSARPQDAAALRRLLYSANAGSAGAYGSGEAPDAAHSGTVRRLRRRWVMWIAAVLVMVLIVAGGITGYALLRGNLGGGLAQSSSDTQTSTGKVPDKNGGDSSPDSSSAGSNDGKEALQNNPLELTESGWSAPNGYVEYALALHNTDVTYAVQFPQVTVTGKSADGSVMFSHTQVFAIVYASETAYFAGQAGDGEKPASVEFTVEKPSADDLLDTGGAESFTVRGVKARKIDLGGTTFSGEVVCERDDDNGKGLYADDISVTLVLRDKQGQIVYGRNTNVIKPAQGSAKAFSIETYDLPAYASYDVYAHVY</sequence>
<dbReference type="InterPro" id="IPR000719">
    <property type="entry name" value="Prot_kinase_dom"/>
</dbReference>
<evidence type="ECO:0000256" key="3">
    <source>
        <dbReference type="ARBA" id="ARBA00022679"/>
    </source>
</evidence>
<dbReference type="SMART" id="SM00220">
    <property type="entry name" value="S_TKc"/>
    <property type="match status" value="1"/>
</dbReference>
<name>A0A087DEY7_9BIFI</name>
<feature type="region of interest" description="Disordered" evidence="7">
    <location>
        <begin position="339"/>
        <end position="376"/>
    </location>
</feature>
<evidence type="ECO:0000259" key="9">
    <source>
        <dbReference type="PROSITE" id="PS50011"/>
    </source>
</evidence>
<evidence type="ECO:0000256" key="7">
    <source>
        <dbReference type="SAM" id="MobiDB-lite"/>
    </source>
</evidence>
<dbReference type="InterPro" id="IPR008266">
    <property type="entry name" value="Tyr_kinase_AS"/>
</dbReference>
<feature type="domain" description="Protein kinase" evidence="9">
    <location>
        <begin position="34"/>
        <end position="275"/>
    </location>
</feature>
<dbReference type="AlphaFoldDB" id="A0A087DEY7"/>
<dbReference type="PROSITE" id="PS50011">
    <property type="entry name" value="PROTEIN_KINASE_DOM"/>
    <property type="match status" value="1"/>
</dbReference>
<dbReference type="Gene3D" id="1.10.510.10">
    <property type="entry name" value="Transferase(Phosphotransferase) domain 1"/>
    <property type="match status" value="1"/>
</dbReference>